<feature type="region of interest" description="Disordered" evidence="1">
    <location>
        <begin position="13"/>
        <end position="52"/>
    </location>
</feature>
<protein>
    <submittedName>
        <fullName evidence="2">Uncharacterized protein</fullName>
    </submittedName>
</protein>
<feature type="compositionally biased region" description="Low complexity" evidence="1">
    <location>
        <begin position="134"/>
        <end position="185"/>
    </location>
</feature>
<proteinExistence type="predicted"/>
<gene>
    <name evidence="2" type="ORF">BZA70DRAFT_144884</name>
</gene>
<feature type="compositionally biased region" description="Polar residues" evidence="1">
    <location>
        <begin position="117"/>
        <end position="133"/>
    </location>
</feature>
<reference evidence="2 3" key="1">
    <citation type="submission" date="2024-03" db="EMBL/GenBank/DDBJ databases">
        <title>Genome-scale model development and genomic sequencing of the oleaginous clade Lipomyces.</title>
        <authorList>
            <consortium name="Lawrence Berkeley National Laboratory"/>
            <person name="Czajka J.J."/>
            <person name="Han Y."/>
            <person name="Kim J."/>
            <person name="Mondo S.J."/>
            <person name="Hofstad B.A."/>
            <person name="Robles A."/>
            <person name="Haridas S."/>
            <person name="Riley R."/>
            <person name="LaButti K."/>
            <person name="Pangilinan J."/>
            <person name="Andreopoulos W."/>
            <person name="Lipzen A."/>
            <person name="Yan J."/>
            <person name="Wang M."/>
            <person name="Ng V."/>
            <person name="Grigoriev I.V."/>
            <person name="Spatafora J.W."/>
            <person name="Magnuson J.K."/>
            <person name="Baker S.E."/>
            <person name="Pomraning K.R."/>
        </authorList>
    </citation>
    <scope>NUCLEOTIDE SEQUENCE [LARGE SCALE GENOMIC DNA]</scope>
    <source>
        <strain evidence="2 3">Phaff 52-87</strain>
    </source>
</reference>
<feature type="region of interest" description="Disordered" evidence="1">
    <location>
        <begin position="67"/>
        <end position="212"/>
    </location>
</feature>
<evidence type="ECO:0000313" key="2">
    <source>
        <dbReference type="EMBL" id="KAK7205854.1"/>
    </source>
</evidence>
<accession>A0ABR1F7N1</accession>
<comment type="caution">
    <text evidence="2">The sequence shown here is derived from an EMBL/GenBank/DDBJ whole genome shotgun (WGS) entry which is preliminary data.</text>
</comment>
<name>A0ABR1F7N1_9ASCO</name>
<dbReference type="GeneID" id="90035175"/>
<dbReference type="EMBL" id="JBBJBU010000004">
    <property type="protein sequence ID" value="KAK7205854.1"/>
    <property type="molecule type" value="Genomic_DNA"/>
</dbReference>
<feature type="compositionally biased region" description="Low complexity" evidence="1">
    <location>
        <begin position="79"/>
        <end position="90"/>
    </location>
</feature>
<feature type="region of interest" description="Disordered" evidence="1">
    <location>
        <begin position="329"/>
        <end position="360"/>
    </location>
</feature>
<organism evidence="2 3">
    <name type="scientific">Myxozyma melibiosi</name>
    <dbReference type="NCBI Taxonomy" id="54550"/>
    <lineage>
        <taxon>Eukaryota</taxon>
        <taxon>Fungi</taxon>
        <taxon>Dikarya</taxon>
        <taxon>Ascomycota</taxon>
        <taxon>Saccharomycotina</taxon>
        <taxon>Lipomycetes</taxon>
        <taxon>Lipomycetales</taxon>
        <taxon>Lipomycetaceae</taxon>
        <taxon>Myxozyma</taxon>
    </lineage>
</organism>
<dbReference type="RefSeq" id="XP_064768887.1">
    <property type="nucleotide sequence ID" value="XM_064909663.1"/>
</dbReference>
<evidence type="ECO:0000256" key="1">
    <source>
        <dbReference type="SAM" id="MobiDB-lite"/>
    </source>
</evidence>
<keyword evidence="3" id="KW-1185">Reference proteome</keyword>
<feature type="compositionally biased region" description="Pro residues" evidence="1">
    <location>
        <begin position="186"/>
        <end position="206"/>
    </location>
</feature>
<feature type="compositionally biased region" description="Polar residues" evidence="1">
    <location>
        <begin position="329"/>
        <end position="344"/>
    </location>
</feature>
<sequence length="395" mass="42209">MTSPPSIRKMIFVSPLKQPTSPSSFTTSPLPADDTSLSLDTSTSTLDLTTPVTYSNPAELDFVNRVPASRNRIIKRKPATTLSSPSTSKPTKPKSPPARNIPGKRKLLPKSIDLVDDTTTTSAQVPPSSSQNDTAPTTATATATTRPTGKTLTSSSSTTSRSKQLSADDIASLPTSIESSSSAPAADPPPYDLSAPAPAPAPPLSLIPPSQTSSSSVWARKLLFQATEAREKYEAAAVRLATTESSWQTIMQSSISANQAAVDDLRRSIAEVAGQASELKQINQDLAVCLTDMRRVIALNSERIDSADQGIKLLAREMHDLKAYLHRNSPSSTLTSHEAVQQQDIPVKQESRPANHPTSTQTHIIAISSDAASDEFDLLLPPITSDNRRSLHLDD</sequence>
<evidence type="ECO:0000313" key="3">
    <source>
        <dbReference type="Proteomes" id="UP001498771"/>
    </source>
</evidence>
<feature type="compositionally biased region" description="Low complexity" evidence="1">
    <location>
        <begin position="19"/>
        <end position="50"/>
    </location>
</feature>
<dbReference type="Proteomes" id="UP001498771">
    <property type="component" value="Unassembled WGS sequence"/>
</dbReference>